<evidence type="ECO:0000313" key="2">
    <source>
        <dbReference type="Proteomes" id="UP000265520"/>
    </source>
</evidence>
<proteinExistence type="predicted"/>
<organism evidence="1 2">
    <name type="scientific">Trifolium medium</name>
    <dbReference type="NCBI Taxonomy" id="97028"/>
    <lineage>
        <taxon>Eukaryota</taxon>
        <taxon>Viridiplantae</taxon>
        <taxon>Streptophyta</taxon>
        <taxon>Embryophyta</taxon>
        <taxon>Tracheophyta</taxon>
        <taxon>Spermatophyta</taxon>
        <taxon>Magnoliopsida</taxon>
        <taxon>eudicotyledons</taxon>
        <taxon>Gunneridae</taxon>
        <taxon>Pentapetalae</taxon>
        <taxon>rosids</taxon>
        <taxon>fabids</taxon>
        <taxon>Fabales</taxon>
        <taxon>Fabaceae</taxon>
        <taxon>Papilionoideae</taxon>
        <taxon>50 kb inversion clade</taxon>
        <taxon>NPAAA clade</taxon>
        <taxon>Hologalegina</taxon>
        <taxon>IRL clade</taxon>
        <taxon>Trifolieae</taxon>
        <taxon>Trifolium</taxon>
    </lineage>
</organism>
<evidence type="ECO:0000313" key="1">
    <source>
        <dbReference type="EMBL" id="MCI27520.1"/>
    </source>
</evidence>
<name>A0A392QVB2_9FABA</name>
<reference evidence="1 2" key="1">
    <citation type="journal article" date="2018" name="Front. Plant Sci.">
        <title>Red Clover (Trifolium pratense) and Zigzag Clover (T. medium) - A Picture of Genomic Similarities and Differences.</title>
        <authorList>
            <person name="Dluhosova J."/>
            <person name="Istvanek J."/>
            <person name="Nedelnik J."/>
            <person name="Repkova J."/>
        </authorList>
    </citation>
    <scope>NUCLEOTIDE SEQUENCE [LARGE SCALE GENOMIC DNA]</scope>
    <source>
        <strain evidence="2">cv. 10/8</strain>
        <tissue evidence="1">Leaf</tissue>
    </source>
</reference>
<protein>
    <submittedName>
        <fullName evidence="1">Uncharacterized protein</fullName>
    </submittedName>
</protein>
<dbReference type="Proteomes" id="UP000265520">
    <property type="component" value="Unassembled WGS sequence"/>
</dbReference>
<feature type="non-terminal residue" evidence="1">
    <location>
        <position position="1"/>
    </location>
</feature>
<sequence>SSKTKLWVKFCGVWRFWTAGTAAGTAAGIAPARWFTAGPWRENRENR</sequence>
<comment type="caution">
    <text evidence="1">The sequence shown here is derived from an EMBL/GenBank/DDBJ whole genome shotgun (WGS) entry which is preliminary data.</text>
</comment>
<accession>A0A392QVB2</accession>
<dbReference type="AlphaFoldDB" id="A0A392QVB2"/>
<dbReference type="EMBL" id="LXQA010159792">
    <property type="protein sequence ID" value="MCI27520.1"/>
    <property type="molecule type" value="Genomic_DNA"/>
</dbReference>
<keyword evidence="2" id="KW-1185">Reference proteome</keyword>